<dbReference type="CDD" id="cd03058">
    <property type="entry name" value="GST_N_Tau"/>
    <property type="match status" value="1"/>
</dbReference>
<dbReference type="PANTHER" id="PTHR11260">
    <property type="entry name" value="GLUTATHIONE S-TRANSFERASE, GST, SUPERFAMILY, GST DOMAIN CONTAINING"/>
    <property type="match status" value="1"/>
</dbReference>
<protein>
    <recommendedName>
        <fullName evidence="5">Probable glutathione S-transferase GSTU1</fullName>
        <ecNumber evidence="2">2.5.1.18</ecNumber>
    </recommendedName>
</protein>
<dbReference type="GO" id="GO:0005737">
    <property type="term" value="C:cytoplasm"/>
    <property type="evidence" value="ECO:0007669"/>
    <property type="project" value="TreeGrafter"/>
</dbReference>
<dbReference type="InterPro" id="IPR045074">
    <property type="entry name" value="GST_C_Tau"/>
</dbReference>
<dbReference type="Gene3D" id="3.40.30.10">
    <property type="entry name" value="Glutaredoxin"/>
    <property type="match status" value="1"/>
</dbReference>
<dbReference type="Proteomes" id="UP000636800">
    <property type="component" value="Chromosome 1"/>
</dbReference>
<evidence type="ECO:0000256" key="6">
    <source>
        <dbReference type="RuleBase" id="RU003494"/>
    </source>
</evidence>
<feature type="domain" description="GST N-terminal" evidence="7">
    <location>
        <begin position="5"/>
        <end position="84"/>
    </location>
</feature>
<evidence type="ECO:0000256" key="3">
    <source>
        <dbReference type="ARBA" id="ARBA00022679"/>
    </source>
</evidence>
<dbReference type="InterPro" id="IPR010987">
    <property type="entry name" value="Glutathione-S-Trfase_C-like"/>
</dbReference>
<dbReference type="InterPro" id="IPR004045">
    <property type="entry name" value="Glutathione_S-Trfase_N"/>
</dbReference>
<dbReference type="InterPro" id="IPR036249">
    <property type="entry name" value="Thioredoxin-like_sf"/>
</dbReference>
<dbReference type="InterPro" id="IPR040079">
    <property type="entry name" value="Glutathione_S-Trfase"/>
</dbReference>
<dbReference type="SFLD" id="SFLDG00358">
    <property type="entry name" value="Main_(cytGST)"/>
    <property type="match status" value="1"/>
</dbReference>
<dbReference type="Pfam" id="PF00043">
    <property type="entry name" value="GST_C"/>
    <property type="match status" value="1"/>
</dbReference>
<reference evidence="9 10" key="1">
    <citation type="journal article" date="2020" name="Nat. Food">
        <title>A phased Vanilla planifolia genome enables genetic improvement of flavour and production.</title>
        <authorList>
            <person name="Hasing T."/>
            <person name="Tang H."/>
            <person name="Brym M."/>
            <person name="Khazi F."/>
            <person name="Huang T."/>
            <person name="Chambers A.H."/>
        </authorList>
    </citation>
    <scope>NUCLEOTIDE SEQUENCE [LARGE SCALE GENOMIC DNA]</scope>
    <source>
        <tissue evidence="9">Leaf</tissue>
    </source>
</reference>
<dbReference type="InterPro" id="IPR045073">
    <property type="entry name" value="Omega/Tau-like"/>
</dbReference>
<dbReference type="FunFam" id="3.40.30.10:FF:000014">
    <property type="entry name" value="Tau class glutathione S-transferase"/>
    <property type="match status" value="1"/>
</dbReference>
<dbReference type="FunFam" id="1.20.1050.10:FF:000018">
    <property type="entry name" value="Glutathione S-transferase U20"/>
    <property type="match status" value="1"/>
</dbReference>
<evidence type="ECO:0000259" key="8">
    <source>
        <dbReference type="PROSITE" id="PS50405"/>
    </source>
</evidence>
<keyword evidence="3" id="KW-0808">Transferase</keyword>
<comment type="function">
    <text evidence="1">Conjugation of reduced glutathione to a wide number of exogenous and endogenous hydrophobic electrophiles.</text>
</comment>
<name>A0A835VD55_VANPL</name>
<evidence type="ECO:0000256" key="4">
    <source>
        <dbReference type="ARBA" id="ARBA00047960"/>
    </source>
</evidence>
<comment type="similarity">
    <text evidence="6">Belongs to the GST superfamily.</text>
</comment>
<keyword evidence="10" id="KW-1185">Reference proteome</keyword>
<evidence type="ECO:0000256" key="2">
    <source>
        <dbReference type="ARBA" id="ARBA00012452"/>
    </source>
</evidence>
<evidence type="ECO:0000256" key="1">
    <source>
        <dbReference type="ARBA" id="ARBA00003701"/>
    </source>
</evidence>
<dbReference type="SFLD" id="SFLDG01152">
    <property type="entry name" value="Main.3:_Omega-_and_Tau-like"/>
    <property type="match status" value="1"/>
</dbReference>
<gene>
    <name evidence="9" type="ORF">HPP92_000990</name>
</gene>
<dbReference type="SUPFAM" id="SSF52833">
    <property type="entry name" value="Thioredoxin-like"/>
    <property type="match status" value="1"/>
</dbReference>
<dbReference type="CDD" id="cd03185">
    <property type="entry name" value="GST_C_Tau"/>
    <property type="match status" value="1"/>
</dbReference>
<organism evidence="9 10">
    <name type="scientific">Vanilla planifolia</name>
    <name type="common">Vanilla</name>
    <dbReference type="NCBI Taxonomy" id="51239"/>
    <lineage>
        <taxon>Eukaryota</taxon>
        <taxon>Viridiplantae</taxon>
        <taxon>Streptophyta</taxon>
        <taxon>Embryophyta</taxon>
        <taxon>Tracheophyta</taxon>
        <taxon>Spermatophyta</taxon>
        <taxon>Magnoliopsida</taxon>
        <taxon>Liliopsida</taxon>
        <taxon>Asparagales</taxon>
        <taxon>Orchidaceae</taxon>
        <taxon>Vanilloideae</taxon>
        <taxon>Vanilleae</taxon>
        <taxon>Vanilla</taxon>
    </lineage>
</organism>
<evidence type="ECO:0000313" key="10">
    <source>
        <dbReference type="Proteomes" id="UP000636800"/>
    </source>
</evidence>
<dbReference type="AlphaFoldDB" id="A0A835VD55"/>
<dbReference type="PROSITE" id="PS50405">
    <property type="entry name" value="GST_CTER"/>
    <property type="match status" value="1"/>
</dbReference>
<dbReference type="PROSITE" id="PS50404">
    <property type="entry name" value="GST_NTER"/>
    <property type="match status" value="1"/>
</dbReference>
<feature type="domain" description="GST C-terminal" evidence="8">
    <location>
        <begin position="90"/>
        <end position="221"/>
    </location>
</feature>
<dbReference type="InterPro" id="IPR036282">
    <property type="entry name" value="Glutathione-S-Trfase_C_sf"/>
</dbReference>
<proteinExistence type="inferred from homology"/>
<dbReference type="SFLD" id="SFLDS00019">
    <property type="entry name" value="Glutathione_Transferase_(cytos"/>
    <property type="match status" value="1"/>
</dbReference>
<dbReference type="SUPFAM" id="SSF47616">
    <property type="entry name" value="GST C-terminal domain-like"/>
    <property type="match status" value="1"/>
</dbReference>
<dbReference type="Pfam" id="PF02798">
    <property type="entry name" value="GST_N"/>
    <property type="match status" value="1"/>
</dbReference>
<evidence type="ECO:0000313" key="9">
    <source>
        <dbReference type="EMBL" id="KAG0496299.1"/>
    </source>
</evidence>
<sequence length="222" mass="25623">MAEFKKLKLLDFWVSPYGIRCRLALAEKEVEYDLLEQNLQDKSELLLKSNPVHKKIPVLLHDGKAICESLIIVQYIDEVFPGKSSILPSDPYARSHARFWADFVDKKVAGLALQMWKLGKGEELDETIKDFKEVLRTLETELGENKYFGGDEFGLVDIALVPFTSWFYSFKAFADFSVEKECPGLAKWAKRCEERESVAKVLPDPKKVYELFYARRKKMGIE</sequence>
<dbReference type="Gene3D" id="1.20.1050.10">
    <property type="match status" value="1"/>
</dbReference>
<dbReference type="GO" id="GO:0004364">
    <property type="term" value="F:glutathione transferase activity"/>
    <property type="evidence" value="ECO:0007669"/>
    <property type="project" value="UniProtKB-EC"/>
</dbReference>
<dbReference type="OrthoDB" id="10253115at2759"/>
<dbReference type="InterPro" id="IPR004046">
    <property type="entry name" value="GST_C"/>
</dbReference>
<dbReference type="EC" id="2.5.1.18" evidence="2"/>
<comment type="catalytic activity">
    <reaction evidence="4">
        <text>RX + glutathione = an S-substituted glutathione + a halide anion + H(+)</text>
        <dbReference type="Rhea" id="RHEA:16437"/>
        <dbReference type="ChEBI" id="CHEBI:15378"/>
        <dbReference type="ChEBI" id="CHEBI:16042"/>
        <dbReference type="ChEBI" id="CHEBI:17792"/>
        <dbReference type="ChEBI" id="CHEBI:57925"/>
        <dbReference type="ChEBI" id="CHEBI:90779"/>
        <dbReference type="EC" id="2.5.1.18"/>
    </reaction>
</comment>
<comment type="caution">
    <text evidence="9">The sequence shown here is derived from an EMBL/GenBank/DDBJ whole genome shotgun (WGS) entry which is preliminary data.</text>
</comment>
<evidence type="ECO:0000259" key="7">
    <source>
        <dbReference type="PROSITE" id="PS50404"/>
    </source>
</evidence>
<evidence type="ECO:0000256" key="5">
    <source>
        <dbReference type="ARBA" id="ARBA00074965"/>
    </source>
</evidence>
<dbReference type="PANTHER" id="PTHR11260:SF781">
    <property type="entry name" value="GLUTATHIONE S-TRANSFERASE U19"/>
    <property type="match status" value="1"/>
</dbReference>
<dbReference type="GO" id="GO:0006749">
    <property type="term" value="P:glutathione metabolic process"/>
    <property type="evidence" value="ECO:0007669"/>
    <property type="project" value="InterPro"/>
</dbReference>
<dbReference type="EMBL" id="JADCNL010000001">
    <property type="protein sequence ID" value="KAG0496299.1"/>
    <property type="molecule type" value="Genomic_DNA"/>
</dbReference>
<accession>A0A835VD55</accession>